<reference evidence="3 4" key="1">
    <citation type="submission" date="2019-07" db="EMBL/GenBank/DDBJ databases">
        <title>Whole genome shotgun sequence of Clostridium butyricum NBRC 3858.</title>
        <authorList>
            <person name="Hosoyama A."/>
            <person name="Uohara A."/>
            <person name="Ohji S."/>
            <person name="Ichikawa N."/>
        </authorList>
    </citation>
    <scope>NUCLEOTIDE SEQUENCE [LARGE SCALE GENOMIC DNA]</scope>
    <source>
        <strain evidence="3 4">NBRC 3858</strain>
    </source>
</reference>
<protein>
    <recommendedName>
        <fullName evidence="2">HTH cro/C1-type domain-containing protein</fullName>
    </recommendedName>
</protein>
<evidence type="ECO:0000259" key="2">
    <source>
        <dbReference type="PROSITE" id="PS50943"/>
    </source>
</evidence>
<evidence type="ECO:0000313" key="3">
    <source>
        <dbReference type="EMBL" id="GEQ21122.1"/>
    </source>
</evidence>
<organism evidence="3 4">
    <name type="scientific">Clostridium butyricum</name>
    <dbReference type="NCBI Taxonomy" id="1492"/>
    <lineage>
        <taxon>Bacteria</taxon>
        <taxon>Bacillati</taxon>
        <taxon>Bacillota</taxon>
        <taxon>Clostridia</taxon>
        <taxon>Eubacteriales</taxon>
        <taxon>Clostridiaceae</taxon>
        <taxon>Clostridium</taxon>
    </lineage>
</organism>
<dbReference type="SMART" id="SM00530">
    <property type="entry name" value="HTH_XRE"/>
    <property type="match status" value="1"/>
</dbReference>
<dbReference type="Pfam" id="PF01381">
    <property type="entry name" value="HTH_3"/>
    <property type="match status" value="1"/>
</dbReference>
<dbReference type="AlphaFoldDB" id="A0A512TLI4"/>
<dbReference type="Proteomes" id="UP000321089">
    <property type="component" value="Unassembled WGS sequence"/>
</dbReference>
<feature type="domain" description="HTH cro/C1-type" evidence="2">
    <location>
        <begin position="7"/>
        <end position="61"/>
    </location>
</feature>
<evidence type="ECO:0000313" key="4">
    <source>
        <dbReference type="Proteomes" id="UP000321089"/>
    </source>
</evidence>
<dbReference type="InterPro" id="IPR010982">
    <property type="entry name" value="Lambda_DNA-bd_dom_sf"/>
</dbReference>
<dbReference type="RefSeq" id="WP_146868311.1">
    <property type="nucleotide sequence ID" value="NZ_BKBC01000017.1"/>
</dbReference>
<evidence type="ECO:0000256" key="1">
    <source>
        <dbReference type="ARBA" id="ARBA00023125"/>
    </source>
</evidence>
<dbReference type="Gene3D" id="1.10.260.40">
    <property type="entry name" value="lambda repressor-like DNA-binding domains"/>
    <property type="match status" value="1"/>
</dbReference>
<dbReference type="SUPFAM" id="SSF47413">
    <property type="entry name" value="lambda repressor-like DNA-binding domains"/>
    <property type="match status" value="1"/>
</dbReference>
<dbReference type="PANTHER" id="PTHR46558">
    <property type="entry name" value="TRACRIPTIONAL REGULATORY PROTEIN-RELATED-RELATED"/>
    <property type="match status" value="1"/>
</dbReference>
<gene>
    <name evidence="3" type="ORF">CBU02nite_16280</name>
</gene>
<name>A0A512TLI4_CLOBU</name>
<dbReference type="PROSITE" id="PS50943">
    <property type="entry name" value="HTH_CROC1"/>
    <property type="match status" value="1"/>
</dbReference>
<dbReference type="PANTHER" id="PTHR46558:SF3">
    <property type="entry name" value="TRANSCRIPTIONAL REGULATOR"/>
    <property type="match status" value="1"/>
</dbReference>
<dbReference type="InterPro" id="IPR001387">
    <property type="entry name" value="Cro/C1-type_HTH"/>
</dbReference>
<proteinExistence type="predicted"/>
<dbReference type="GO" id="GO:0003677">
    <property type="term" value="F:DNA binding"/>
    <property type="evidence" value="ECO:0007669"/>
    <property type="project" value="UniProtKB-KW"/>
</dbReference>
<dbReference type="CDD" id="cd00093">
    <property type="entry name" value="HTH_XRE"/>
    <property type="match status" value="1"/>
</dbReference>
<keyword evidence="1" id="KW-0238">DNA-binding</keyword>
<dbReference type="EMBL" id="BKBC01000017">
    <property type="protein sequence ID" value="GEQ21122.1"/>
    <property type="molecule type" value="Genomic_DNA"/>
</dbReference>
<sequence length="204" mass="23780">MSLGSNIKRIRNNRGLTQKELAEKLQVNINTIQNYENGRREPKTKVIENLGKILDVSLSEFFLDDDPKKEEENINKLKSEIPESRKRLINESPSNQKYNDDNCKGENLLDELLKNDALQADSNYNYEKLLFNEDFDNIYIFIQRILQLKYSNSIAASNDDIALELLLNYCGSSTNKFTQDENKIIKNTILNYIKGMIEFKRMNK</sequence>
<comment type="caution">
    <text evidence="3">The sequence shown here is derived from an EMBL/GenBank/DDBJ whole genome shotgun (WGS) entry which is preliminary data.</text>
</comment>
<accession>A0A512TLI4</accession>